<keyword evidence="3" id="KW-0731">Sigma factor</keyword>
<dbReference type="Proteomes" id="UP001501822">
    <property type="component" value="Unassembled WGS sequence"/>
</dbReference>
<sequence length="489" mass="51483">MAGWPSIDRAEDQRLARALDAGDTNAIPQLYAAYAARLFDYCNVLLRDQDTAAQTVHDTLIAVQGRIAALPDPRLFRAWLYATARGDCLRRLSHGELPAERRRAPETELPGGLDPAAREFLAAAFLVLSARQREALDLLVRHELDPHELSEVLETTPQEVSALIEQARSDLDDAFAAVVVAATGRDDCPTVPTLAGPPGEHLDTERCRELARHIAGCPICALRVNGRVGADRMLRGMPVTALPENLRGRVLATAFSPEHAQTRAAIALRFAPPPPEPPAEKPRRKVSPVLVAGAAATGAVLVLSGFLLVSSGSDGPGDQRAAGSSGPAAAPSESSTDDGAMTSPSADSSPTPRTSTPTPTPSATPTPTPTPTPSRHRRTAHPTRHPGSPARTPSRSAPHPPQSGTLVVSGCDMGYGYQCSITLYADGGSVRWAVTATDGVSTGGSGYLAAGTSTSLTVTRSDRCWRGVRQGSVTFSSGAVAYVTYYCSR</sequence>
<gene>
    <name evidence="6" type="ORF">GCM10010151_73720</name>
</gene>
<evidence type="ECO:0000313" key="6">
    <source>
        <dbReference type="EMBL" id="GAA0372935.1"/>
    </source>
</evidence>
<evidence type="ECO:0000256" key="5">
    <source>
        <dbReference type="SAM" id="MobiDB-lite"/>
    </source>
</evidence>
<dbReference type="EMBL" id="BAAABM010000073">
    <property type="protein sequence ID" value="GAA0372935.1"/>
    <property type="molecule type" value="Genomic_DNA"/>
</dbReference>
<feature type="region of interest" description="Disordered" evidence="5">
    <location>
        <begin position="314"/>
        <end position="405"/>
    </location>
</feature>
<name>A0ABP3HKV6_9ACTN</name>
<dbReference type="InterPro" id="IPR013325">
    <property type="entry name" value="RNA_pol_sigma_r2"/>
</dbReference>
<accession>A0ABP3HKV6</accession>
<dbReference type="InterPro" id="IPR039425">
    <property type="entry name" value="RNA_pol_sigma-70-like"/>
</dbReference>
<dbReference type="SUPFAM" id="SSF88659">
    <property type="entry name" value="Sigma3 and sigma4 domains of RNA polymerase sigma factors"/>
    <property type="match status" value="1"/>
</dbReference>
<feature type="compositionally biased region" description="Low complexity" evidence="5">
    <location>
        <begin position="321"/>
        <end position="334"/>
    </location>
</feature>
<keyword evidence="7" id="KW-1185">Reference proteome</keyword>
<organism evidence="6 7">
    <name type="scientific">Actinoallomurus spadix</name>
    <dbReference type="NCBI Taxonomy" id="79912"/>
    <lineage>
        <taxon>Bacteria</taxon>
        <taxon>Bacillati</taxon>
        <taxon>Actinomycetota</taxon>
        <taxon>Actinomycetes</taxon>
        <taxon>Streptosporangiales</taxon>
        <taxon>Thermomonosporaceae</taxon>
        <taxon>Actinoallomurus</taxon>
    </lineage>
</organism>
<evidence type="ECO:0000256" key="1">
    <source>
        <dbReference type="ARBA" id="ARBA00010641"/>
    </source>
</evidence>
<protein>
    <recommendedName>
        <fullName evidence="8">Sigma-70 family RNA polymerase sigma factor</fullName>
    </recommendedName>
</protein>
<evidence type="ECO:0008006" key="8">
    <source>
        <dbReference type="Google" id="ProtNLM"/>
    </source>
</evidence>
<dbReference type="PANTHER" id="PTHR43133">
    <property type="entry name" value="RNA POLYMERASE ECF-TYPE SIGMA FACTO"/>
    <property type="match status" value="1"/>
</dbReference>
<evidence type="ECO:0000313" key="7">
    <source>
        <dbReference type="Proteomes" id="UP001501822"/>
    </source>
</evidence>
<keyword evidence="2" id="KW-0805">Transcription regulation</keyword>
<feature type="compositionally biased region" description="Basic residues" evidence="5">
    <location>
        <begin position="374"/>
        <end position="384"/>
    </location>
</feature>
<evidence type="ECO:0000256" key="2">
    <source>
        <dbReference type="ARBA" id="ARBA00023015"/>
    </source>
</evidence>
<proteinExistence type="inferred from homology"/>
<feature type="compositionally biased region" description="Low complexity" evidence="5">
    <location>
        <begin position="342"/>
        <end position="357"/>
    </location>
</feature>
<feature type="compositionally biased region" description="Pro residues" evidence="5">
    <location>
        <begin position="358"/>
        <end position="372"/>
    </location>
</feature>
<dbReference type="PANTHER" id="PTHR43133:SF51">
    <property type="entry name" value="RNA POLYMERASE SIGMA FACTOR"/>
    <property type="match status" value="1"/>
</dbReference>
<dbReference type="InterPro" id="IPR013324">
    <property type="entry name" value="RNA_pol_sigma_r3/r4-like"/>
</dbReference>
<keyword evidence="4" id="KW-0804">Transcription</keyword>
<comment type="similarity">
    <text evidence="1">Belongs to the sigma-70 factor family. ECF subfamily.</text>
</comment>
<evidence type="ECO:0000256" key="4">
    <source>
        <dbReference type="ARBA" id="ARBA00023163"/>
    </source>
</evidence>
<dbReference type="RefSeq" id="WP_252809068.1">
    <property type="nucleotide sequence ID" value="NZ_BAAABM010000073.1"/>
</dbReference>
<reference evidence="7" key="1">
    <citation type="journal article" date="2019" name="Int. J. Syst. Evol. Microbiol.">
        <title>The Global Catalogue of Microorganisms (GCM) 10K type strain sequencing project: providing services to taxonomists for standard genome sequencing and annotation.</title>
        <authorList>
            <consortium name="The Broad Institute Genomics Platform"/>
            <consortium name="The Broad Institute Genome Sequencing Center for Infectious Disease"/>
            <person name="Wu L."/>
            <person name="Ma J."/>
        </authorList>
    </citation>
    <scope>NUCLEOTIDE SEQUENCE [LARGE SCALE GENOMIC DNA]</scope>
    <source>
        <strain evidence="7">JCM 3146</strain>
    </source>
</reference>
<evidence type="ECO:0000256" key="3">
    <source>
        <dbReference type="ARBA" id="ARBA00023082"/>
    </source>
</evidence>
<dbReference type="Gene3D" id="1.10.1740.10">
    <property type="match status" value="1"/>
</dbReference>
<dbReference type="SUPFAM" id="SSF88946">
    <property type="entry name" value="Sigma2 domain of RNA polymerase sigma factors"/>
    <property type="match status" value="1"/>
</dbReference>
<comment type="caution">
    <text evidence="6">The sequence shown here is derived from an EMBL/GenBank/DDBJ whole genome shotgun (WGS) entry which is preliminary data.</text>
</comment>